<accession>A0ABQ6YE68</accession>
<protein>
    <submittedName>
        <fullName evidence="2">Uncharacterized protein</fullName>
    </submittedName>
</protein>
<feature type="transmembrane region" description="Helical" evidence="1">
    <location>
        <begin position="234"/>
        <end position="254"/>
    </location>
</feature>
<keyword evidence="1" id="KW-0472">Membrane</keyword>
<evidence type="ECO:0000313" key="2">
    <source>
        <dbReference type="EMBL" id="KAF0835702.1"/>
    </source>
</evidence>
<name>A0ABQ6YE68_9NOCA</name>
<gene>
    <name evidence="2" type="ORF">FNL39_1194</name>
</gene>
<keyword evidence="1" id="KW-1133">Transmembrane helix</keyword>
<evidence type="ECO:0000256" key="1">
    <source>
        <dbReference type="SAM" id="Phobius"/>
    </source>
</evidence>
<sequence length="357" mass="38148">MKLPFQPSSERVLTERVRRARLIPVDSAVAVPRPPTVDEFYLEEEFNSRGAHQLRLHIADGERLAAKPAALAAGMEPGSVETAYLIDANRPMVDAALRHYLSMQETLSPLMVRKGSTIGYNLRTAGLLVGDIAGLGGAAISYGEQPILALCQAASAGVATITAGLVGTHYKHFQLARQRKFTSDSVPDDLRPYLSVLLGPASGRSFITAVTAVGASIALCVSIGIFSLRSSIEGTASGITFGLLALGIAAASWINSYTYADSVADAVAGARRAYLGELRRHRRLAASWWLMVTERAQERVRFIRQEHKERGYAASAYVQALGLEALAQSPDVVGHGRSRAGDTPKAVVAKAINGKVL</sequence>
<keyword evidence="1" id="KW-0812">Transmembrane</keyword>
<reference evidence="2 3" key="1">
    <citation type="submission" date="2019-07" db="EMBL/GenBank/DDBJ databases">
        <title>Genomic Encyclopedia of Type Strains, Phase IV (KMG-IV): sequencing the most valuable type-strain genomes for metagenomic binning, comparative biology and taxonomic classification.</title>
        <authorList>
            <person name="Goeker M."/>
        </authorList>
    </citation>
    <scope>NUCLEOTIDE SEQUENCE [LARGE SCALE GENOMIC DNA]</scope>
    <source>
        <strain evidence="2 3">DSM 44831</strain>
    </source>
</reference>
<keyword evidence="3" id="KW-1185">Reference proteome</keyword>
<evidence type="ECO:0000313" key="3">
    <source>
        <dbReference type="Proteomes" id="UP000798951"/>
    </source>
</evidence>
<feature type="transmembrane region" description="Helical" evidence="1">
    <location>
        <begin position="206"/>
        <end position="228"/>
    </location>
</feature>
<organism evidence="2 3">
    <name type="scientific">Nocardia caishijiensis</name>
    <dbReference type="NCBI Taxonomy" id="184756"/>
    <lineage>
        <taxon>Bacteria</taxon>
        <taxon>Bacillati</taxon>
        <taxon>Actinomycetota</taxon>
        <taxon>Actinomycetes</taxon>
        <taxon>Mycobacteriales</taxon>
        <taxon>Nocardiaceae</taxon>
        <taxon>Nocardia</taxon>
    </lineage>
</organism>
<dbReference type="EMBL" id="VMSD01000019">
    <property type="protein sequence ID" value="KAF0835702.1"/>
    <property type="molecule type" value="Genomic_DNA"/>
</dbReference>
<dbReference type="Proteomes" id="UP000798951">
    <property type="component" value="Unassembled WGS sequence"/>
</dbReference>
<comment type="caution">
    <text evidence="2">The sequence shown here is derived from an EMBL/GenBank/DDBJ whole genome shotgun (WGS) entry which is preliminary data.</text>
</comment>
<dbReference type="RefSeq" id="WP_067988954.1">
    <property type="nucleotide sequence ID" value="NZ_VMSD01000019.1"/>
</dbReference>
<proteinExistence type="predicted"/>